<dbReference type="PROSITE" id="PS51819">
    <property type="entry name" value="VOC"/>
    <property type="match status" value="1"/>
</dbReference>
<evidence type="ECO:0000313" key="4">
    <source>
        <dbReference type="Proteomes" id="UP000772181"/>
    </source>
</evidence>
<dbReference type="InterPro" id="IPR029068">
    <property type="entry name" value="Glyas_Bleomycin-R_OHBP_Dase"/>
</dbReference>
<evidence type="ECO:0000256" key="1">
    <source>
        <dbReference type="ARBA" id="ARBA00022723"/>
    </source>
</evidence>
<proteinExistence type="predicted"/>
<dbReference type="InterPro" id="IPR051785">
    <property type="entry name" value="MMCE/EMCE_epimerase"/>
</dbReference>
<dbReference type="PANTHER" id="PTHR43048:SF3">
    <property type="entry name" value="METHYLMALONYL-COA EPIMERASE, MITOCHONDRIAL"/>
    <property type="match status" value="1"/>
</dbReference>
<dbReference type="PANTHER" id="PTHR43048">
    <property type="entry name" value="METHYLMALONYL-COA EPIMERASE"/>
    <property type="match status" value="1"/>
</dbReference>
<dbReference type="Gene3D" id="3.10.180.10">
    <property type="entry name" value="2,3-Dihydroxybiphenyl 1,2-Dioxygenase, domain 1"/>
    <property type="match status" value="1"/>
</dbReference>
<dbReference type="Pfam" id="PF13669">
    <property type="entry name" value="Glyoxalase_4"/>
    <property type="match status" value="1"/>
</dbReference>
<dbReference type="GO" id="GO:0046491">
    <property type="term" value="P:L-methylmalonyl-CoA metabolic process"/>
    <property type="evidence" value="ECO:0007669"/>
    <property type="project" value="TreeGrafter"/>
</dbReference>
<dbReference type="GO" id="GO:0046872">
    <property type="term" value="F:metal ion binding"/>
    <property type="evidence" value="ECO:0007669"/>
    <property type="project" value="UniProtKB-KW"/>
</dbReference>
<feature type="domain" description="VOC" evidence="2">
    <location>
        <begin position="6"/>
        <end position="139"/>
    </location>
</feature>
<dbReference type="GO" id="GO:0004493">
    <property type="term" value="F:methylmalonyl-CoA epimerase activity"/>
    <property type="evidence" value="ECO:0007669"/>
    <property type="project" value="TreeGrafter"/>
</dbReference>
<evidence type="ECO:0000259" key="2">
    <source>
        <dbReference type="PROSITE" id="PS51819"/>
    </source>
</evidence>
<accession>A0A933LQE9</accession>
<dbReference type="SUPFAM" id="SSF54593">
    <property type="entry name" value="Glyoxalase/Bleomycin resistance protein/Dihydroxybiphenyl dioxygenase"/>
    <property type="match status" value="1"/>
</dbReference>
<keyword evidence="1" id="KW-0479">Metal-binding</keyword>
<gene>
    <name evidence="3" type="ORF">HY730_02585</name>
</gene>
<dbReference type="AlphaFoldDB" id="A0A933LQE9"/>
<evidence type="ECO:0000313" key="3">
    <source>
        <dbReference type="EMBL" id="MBI4595246.1"/>
    </source>
</evidence>
<sequence length="143" mass="16144">MIKVKRVEPVLIAVKDIDKATAFFRDLLGAQFRPKFEEEDHMLAPFTLGESYLELAEPLIPNGPIDKFIKHRGEGVYCLSIQVDDLDSTIAELESRGIHVPYRQVLEKPLKTMPGTTWKKVAATDPKDTFGVLLYLGETVDEK</sequence>
<organism evidence="3 4">
    <name type="scientific">Tectimicrobiota bacterium</name>
    <dbReference type="NCBI Taxonomy" id="2528274"/>
    <lineage>
        <taxon>Bacteria</taxon>
        <taxon>Pseudomonadati</taxon>
        <taxon>Nitrospinota/Tectimicrobiota group</taxon>
        <taxon>Candidatus Tectimicrobiota</taxon>
    </lineage>
</organism>
<reference evidence="3" key="1">
    <citation type="submission" date="2020-07" db="EMBL/GenBank/DDBJ databases">
        <title>Huge and variable diversity of episymbiotic CPR bacteria and DPANN archaea in groundwater ecosystems.</title>
        <authorList>
            <person name="He C.Y."/>
            <person name="Keren R."/>
            <person name="Whittaker M."/>
            <person name="Farag I.F."/>
            <person name="Doudna J."/>
            <person name="Cate J.H.D."/>
            <person name="Banfield J.F."/>
        </authorList>
    </citation>
    <scope>NUCLEOTIDE SEQUENCE</scope>
    <source>
        <strain evidence="3">NC_groundwater_1482_Ag_S-0.65um_47_24</strain>
    </source>
</reference>
<comment type="caution">
    <text evidence="3">The sequence shown here is derived from an EMBL/GenBank/DDBJ whole genome shotgun (WGS) entry which is preliminary data.</text>
</comment>
<protein>
    <submittedName>
        <fullName evidence="3">VOC family protein</fullName>
    </submittedName>
</protein>
<name>A0A933LQE9_UNCTE</name>
<dbReference type="Proteomes" id="UP000772181">
    <property type="component" value="Unassembled WGS sequence"/>
</dbReference>
<dbReference type="InterPro" id="IPR037523">
    <property type="entry name" value="VOC_core"/>
</dbReference>
<dbReference type="EMBL" id="JACQWF010000121">
    <property type="protein sequence ID" value="MBI4595246.1"/>
    <property type="molecule type" value="Genomic_DNA"/>
</dbReference>